<evidence type="ECO:0000256" key="10">
    <source>
        <dbReference type="ARBA" id="ARBA00023180"/>
    </source>
</evidence>
<dbReference type="AlphaFoldDB" id="A0A7J6NB77"/>
<evidence type="ECO:0000256" key="5">
    <source>
        <dbReference type="ARBA" id="ARBA00022679"/>
    </source>
</evidence>
<proteinExistence type="inferred from homology"/>
<keyword evidence="9 12" id="KW-0472">Membrane</keyword>
<evidence type="ECO:0000256" key="6">
    <source>
        <dbReference type="ARBA" id="ARBA00022692"/>
    </source>
</evidence>
<evidence type="ECO:0000256" key="12">
    <source>
        <dbReference type="SAM" id="Phobius"/>
    </source>
</evidence>
<accession>A0A7J6NB77</accession>
<evidence type="ECO:0000259" key="14">
    <source>
        <dbReference type="Pfam" id="PF13733"/>
    </source>
</evidence>
<dbReference type="GO" id="GO:0005975">
    <property type="term" value="P:carbohydrate metabolic process"/>
    <property type="evidence" value="ECO:0007669"/>
    <property type="project" value="InterPro"/>
</dbReference>
<dbReference type="CDD" id="cd10909">
    <property type="entry name" value="ChtBD1_GH18_2"/>
    <property type="match status" value="1"/>
</dbReference>
<comment type="similarity">
    <text evidence="3">Belongs to the glycosyltransferase 7 family.</text>
</comment>
<keyword evidence="6 12" id="KW-0812">Transmembrane</keyword>
<evidence type="ECO:0000256" key="1">
    <source>
        <dbReference type="ARBA" id="ARBA00004606"/>
    </source>
</evidence>
<name>A0A7J6NB77_PEROL</name>
<keyword evidence="8 12" id="KW-1133">Transmembrane helix</keyword>
<evidence type="ECO:0000313" key="16">
    <source>
        <dbReference type="Proteomes" id="UP000541610"/>
    </source>
</evidence>
<feature type="domain" description="Galactosyltransferase N-terminal" evidence="14">
    <location>
        <begin position="572"/>
        <end position="668"/>
    </location>
</feature>
<dbReference type="InterPro" id="IPR027791">
    <property type="entry name" value="Galactosyl_T_C"/>
</dbReference>
<dbReference type="GO" id="GO:0016020">
    <property type="term" value="C:membrane"/>
    <property type="evidence" value="ECO:0007669"/>
    <property type="project" value="UniProtKB-SubCell"/>
</dbReference>
<keyword evidence="5" id="KW-0808">Transferase</keyword>
<keyword evidence="7" id="KW-0735">Signal-anchor</keyword>
<dbReference type="InterPro" id="IPR029044">
    <property type="entry name" value="Nucleotide-diphossugar_trans"/>
</dbReference>
<dbReference type="PANTHER" id="PTHR19300:SF57">
    <property type="entry name" value="BETA-1,4-N-ACETYLGALACTOSAMINYLTRANSFERASE"/>
    <property type="match status" value="1"/>
</dbReference>
<evidence type="ECO:0000256" key="11">
    <source>
        <dbReference type="SAM" id="MobiDB-lite"/>
    </source>
</evidence>
<feature type="compositionally biased region" description="Basic and acidic residues" evidence="11">
    <location>
        <begin position="83"/>
        <end position="98"/>
    </location>
</feature>
<dbReference type="PRINTS" id="PR02050">
    <property type="entry name" value="B14GALTRFASE"/>
</dbReference>
<keyword evidence="10" id="KW-0325">Glycoprotein</keyword>
<feature type="region of interest" description="Disordered" evidence="11">
    <location>
        <begin position="78"/>
        <end position="107"/>
    </location>
</feature>
<dbReference type="OrthoDB" id="10016069at2759"/>
<dbReference type="UniPathway" id="UPA00378"/>
<dbReference type="EMBL" id="JABANP010000541">
    <property type="protein sequence ID" value="KAF4681142.1"/>
    <property type="molecule type" value="Genomic_DNA"/>
</dbReference>
<comment type="caution">
    <text evidence="15">The sequence shown here is derived from an EMBL/GenBank/DDBJ whole genome shotgun (WGS) entry which is preliminary data.</text>
</comment>
<dbReference type="Gene3D" id="3.90.550.10">
    <property type="entry name" value="Spore Coat Polysaccharide Biosynthesis Protein SpsA, Chain A"/>
    <property type="match status" value="1"/>
</dbReference>
<feature type="domain" description="Galactosyltransferase C-terminal" evidence="13">
    <location>
        <begin position="674"/>
        <end position="731"/>
    </location>
</feature>
<dbReference type="Pfam" id="PF13733">
    <property type="entry name" value="Glyco_transf_7N"/>
    <property type="match status" value="1"/>
</dbReference>
<keyword evidence="4" id="KW-0328">Glycosyltransferase</keyword>
<dbReference type="GO" id="GO:0008378">
    <property type="term" value="F:galactosyltransferase activity"/>
    <property type="evidence" value="ECO:0007669"/>
    <property type="project" value="TreeGrafter"/>
</dbReference>
<evidence type="ECO:0000313" key="15">
    <source>
        <dbReference type="EMBL" id="KAF4681142.1"/>
    </source>
</evidence>
<evidence type="ECO:0000256" key="3">
    <source>
        <dbReference type="ARBA" id="ARBA00005735"/>
    </source>
</evidence>
<comment type="subcellular location">
    <subcellularLocation>
        <location evidence="1">Membrane</location>
        <topology evidence="1">Single-pass type II membrane protein</topology>
    </subcellularLocation>
</comment>
<evidence type="ECO:0008006" key="17">
    <source>
        <dbReference type="Google" id="ProtNLM"/>
    </source>
</evidence>
<evidence type="ECO:0000256" key="7">
    <source>
        <dbReference type="ARBA" id="ARBA00022968"/>
    </source>
</evidence>
<dbReference type="InterPro" id="IPR027995">
    <property type="entry name" value="Galactosyl_T_N"/>
</dbReference>
<comment type="pathway">
    <text evidence="2">Protein modification; protein glycosylation.</text>
</comment>
<gene>
    <name evidence="15" type="ORF">FOZ60_012563</name>
</gene>
<dbReference type="PANTHER" id="PTHR19300">
    <property type="entry name" value="BETA-1,4-GALACTOSYLTRANSFERASE"/>
    <property type="match status" value="1"/>
</dbReference>
<dbReference type="SUPFAM" id="SSF53448">
    <property type="entry name" value="Nucleotide-diphospho-sugar transferases"/>
    <property type="match status" value="1"/>
</dbReference>
<protein>
    <recommendedName>
        <fullName evidence="17">Beta-1,4-galactosyltransferase 3</fullName>
    </recommendedName>
</protein>
<sequence length="1074" mass="122009">MPSVRPTHLDGTYLRPKLAHKALRQLMSGADLRTGVEVVEIHSNATPTLFYILRMFGYDSSVDAAGNEVLRVCPSEQAGGRKGLQERSKCHTGVESDGRSTSAGRGSTRALNAFSTSENGELVGGQARRSRLGPEERRRFFERLCEPRRDYGRRRAELPRPYSVDLLTGERLNTAPQLGRTWEQQMAALERLVRKPEGKAAIKDEREALVDEILWIYVAISRDLPKEARRLRIWFEREMTAINRGQLAPPAAIQTYLKKSVREDEDVSWRTTLALLRQGRASRESLLRIRHRLLRRVVDVCDEGSARTSGPPTEPEYDLERSFLPVLVDPSELSIFNKFFSPSLMGVRPPVDFLTVLVGVVTFFCVAVLYLFEVVYIPRLRQLERHERSIALLGEIFEDISSGSKFNFATSRALAPPMLSEGGREEIRQLVGEALAKDDRASVLERRMNELIGELERMKVLVGRLPKESGTGNLKLQEESRKEAEGMPAETTAVAINKKEQHTPWRSDFKCGAGWPSDDGTREKSECNPDGEFPCCSTSGWCGISRLHCECPGCIDYRQVHAAEVSVPETRDKRIAIIIPYRDRESHYQKFERHFADFVRELNVENRRNQEFHIFLVEQFDNQLFNRGWLFNVGFTEALRSLGDRKPDCIVMQDVDNLPMSGVDFGSCSSPVQLSSEIECWGWSVPYPGNVGGTVAMNPDHWRRINGFSNEYWGWGGEDDDLYWRLRHNQLLMGGCNPFCQSQPGSVEIFRPRKGHGKFLCLHDNDHTPRRRPADDKPLWDRLQRVRSGDMIWRGDGINNVGYRLINEFVKGDDSTVFANIHSNDTIRGFTLHWKSVASKLEQKSALDRTYLIAPGGLCGTGVRVPLKKVPSDLDELREILPDHCRHDDELRFLAVDFNRQLGTVIDHHWRLQRFIRTLPTSHSGVIHALHKKELNEALEKGKHRRYIRDFPACIGQANDGSGAGLKHRVNVGTDWCGDQGWTHLLGFKVLHPDDVKYVPADDLLTICISVSPQGWVYRFIELDETSSPSSACPSGYDERSRKTWNHEKMMYIRKSSEGEAICVGYFTGSGHAR</sequence>
<evidence type="ECO:0000256" key="9">
    <source>
        <dbReference type="ARBA" id="ARBA00023136"/>
    </source>
</evidence>
<dbReference type="Pfam" id="PF02709">
    <property type="entry name" value="Glyco_transf_7C"/>
    <property type="match status" value="1"/>
</dbReference>
<organism evidence="15 16">
    <name type="scientific">Perkinsus olseni</name>
    <name type="common">Perkinsus atlanticus</name>
    <dbReference type="NCBI Taxonomy" id="32597"/>
    <lineage>
        <taxon>Eukaryota</taxon>
        <taxon>Sar</taxon>
        <taxon>Alveolata</taxon>
        <taxon>Perkinsozoa</taxon>
        <taxon>Perkinsea</taxon>
        <taxon>Perkinsida</taxon>
        <taxon>Perkinsidae</taxon>
        <taxon>Perkinsus</taxon>
    </lineage>
</organism>
<evidence type="ECO:0000256" key="4">
    <source>
        <dbReference type="ARBA" id="ARBA00022676"/>
    </source>
</evidence>
<reference evidence="15 16" key="1">
    <citation type="submission" date="2020-04" db="EMBL/GenBank/DDBJ databases">
        <title>Perkinsus olseni comparative genomics.</title>
        <authorList>
            <person name="Bogema D.R."/>
        </authorList>
    </citation>
    <scope>NUCLEOTIDE SEQUENCE [LARGE SCALE GENOMIC DNA]</scope>
    <source>
        <strain evidence="15">00978-12</strain>
    </source>
</reference>
<evidence type="ECO:0000259" key="13">
    <source>
        <dbReference type="Pfam" id="PF02709"/>
    </source>
</evidence>
<evidence type="ECO:0000256" key="8">
    <source>
        <dbReference type="ARBA" id="ARBA00022989"/>
    </source>
</evidence>
<dbReference type="InterPro" id="IPR003859">
    <property type="entry name" value="Galactosyl_T"/>
</dbReference>
<dbReference type="GO" id="GO:0005794">
    <property type="term" value="C:Golgi apparatus"/>
    <property type="evidence" value="ECO:0007669"/>
    <property type="project" value="TreeGrafter"/>
</dbReference>
<evidence type="ECO:0000256" key="2">
    <source>
        <dbReference type="ARBA" id="ARBA00004922"/>
    </source>
</evidence>
<dbReference type="Proteomes" id="UP000541610">
    <property type="component" value="Unassembled WGS sequence"/>
</dbReference>
<feature type="transmembrane region" description="Helical" evidence="12">
    <location>
        <begin position="353"/>
        <end position="376"/>
    </location>
</feature>